<name>A0A9Q7JZF7_9ENTR</name>
<dbReference type="PROSITE" id="PS51257">
    <property type="entry name" value="PROKAR_LIPOPROTEIN"/>
    <property type="match status" value="1"/>
</dbReference>
<dbReference type="Proteomes" id="UP000282263">
    <property type="component" value="Unassembled WGS sequence"/>
</dbReference>
<evidence type="ECO:0000313" key="2">
    <source>
        <dbReference type="Proteomes" id="UP000282263"/>
    </source>
</evidence>
<evidence type="ECO:0008006" key="3">
    <source>
        <dbReference type="Google" id="ProtNLM"/>
    </source>
</evidence>
<comment type="caution">
    <text evidence="1">The sequence shown here is derived from an EMBL/GenBank/DDBJ whole genome shotgun (WGS) entry which is preliminary data.</text>
</comment>
<proteinExistence type="predicted"/>
<dbReference type="AlphaFoldDB" id="A0A9Q7JZF7"/>
<evidence type="ECO:0000313" key="1">
    <source>
        <dbReference type="EMBL" id="RTQ20616.1"/>
    </source>
</evidence>
<dbReference type="EMBL" id="RXPP01000033">
    <property type="protein sequence ID" value="RTQ20616.1"/>
    <property type="molecule type" value="Genomic_DNA"/>
</dbReference>
<dbReference type="RefSeq" id="WP_045269760.1">
    <property type="nucleotide sequence ID" value="NZ_JAJHUL010000007.1"/>
</dbReference>
<reference evidence="1 2" key="1">
    <citation type="submission" date="2018-12" db="EMBL/GenBank/DDBJ databases">
        <title>The Batch Genome Submission of Enterobacter spp. strains.</title>
        <authorList>
            <person name="Wei L."/>
            <person name="Wu W."/>
            <person name="Lin J."/>
            <person name="Zhang X."/>
            <person name="Feng Y."/>
            <person name="Zong Z."/>
        </authorList>
    </citation>
    <scope>NUCLEOTIDE SEQUENCE [LARGE SCALE GENOMIC DNA]</scope>
    <source>
        <strain evidence="1 2">SCEM020047</strain>
    </source>
</reference>
<accession>A0A9Q7JZF7</accession>
<organism evidence="1 2">
    <name type="scientific">Enterobacter mori</name>
    <dbReference type="NCBI Taxonomy" id="539813"/>
    <lineage>
        <taxon>Bacteria</taxon>
        <taxon>Pseudomonadati</taxon>
        <taxon>Pseudomonadota</taxon>
        <taxon>Gammaproteobacteria</taxon>
        <taxon>Enterobacterales</taxon>
        <taxon>Enterobacteriaceae</taxon>
        <taxon>Enterobacter</taxon>
    </lineage>
</organism>
<protein>
    <recommendedName>
        <fullName evidence="3">Lipoprotein</fullName>
    </recommendedName>
</protein>
<sequence length="122" mass="14156">MKIIHALKIGMLTLLIVGCNDNGFKSRTITIEGHKLELSANKFAGGFEDKNKTCDVDTYKSDREGDEKIWSEYIIYKCGEHLFFRFDFKYPVTSAEPMPMRFGSANNRFQEPKLFTWNDVKM</sequence>
<gene>
    <name evidence="1" type="ORF">EKN29_21955</name>
</gene>